<reference evidence="1" key="1">
    <citation type="journal article" date="2022" name="J. Invertebr. Pathol.">
        <title>Identification of a new nucleopolyhedrovirus isolated from the olive leaf moth, Palpita vitrealis, from two locations in Egypt.</title>
        <authorList>
            <person name="El-Salamouny S."/>
            <person name="Wennmann J.T."/>
            <person name="Kleespies R.G."/>
            <person name="Richert-Poggeler K.R."/>
            <person name="Mansour A."/>
            <person name="Awad M."/>
            <person name="Agamy E."/>
            <person name="Salama R."/>
            <person name="Jehle J.A."/>
        </authorList>
    </citation>
    <scope>NUCLEOTIDE SEQUENCE</scope>
    <source>
        <strain evidence="1">Giza 2005</strain>
    </source>
</reference>
<organism evidence="1 2">
    <name type="scientific">Palpita vitrealis nucleopolyhedrovirus</name>
    <dbReference type="NCBI Taxonomy" id="2951960"/>
    <lineage>
        <taxon>Viruses</taxon>
        <taxon>Viruses incertae sedis</taxon>
        <taxon>Naldaviricetes</taxon>
        <taxon>Lefavirales</taxon>
        <taxon>Baculoviridae</taxon>
        <taxon>Alphabaculovirus</taxon>
        <taxon>Alphabaculovirus pavitrealis</taxon>
    </lineage>
</organism>
<name>A0AAE9RYR2_9ABAC</name>
<dbReference type="Pfam" id="PF10870">
    <property type="entry name" value="DUF2729"/>
    <property type="match status" value="1"/>
</dbReference>
<accession>A0AAE9RYR2</accession>
<proteinExistence type="predicted"/>
<dbReference type="Proteomes" id="UP001256712">
    <property type="component" value="Segment"/>
</dbReference>
<keyword evidence="2" id="KW-1185">Reference proteome</keyword>
<dbReference type="InterPro" id="IPR022621">
    <property type="entry name" value="AcMNPV_Orf72"/>
</dbReference>
<protein>
    <submittedName>
        <fullName evidence="1">Uncharacterized protein</fullName>
    </submittedName>
</protein>
<sequence>MTKKLLIYCNIQRFVKTIAHFFCRCVVSHIKKDKDNDEGDRYYQYNNKCNIVTINIGK</sequence>
<dbReference type="EMBL" id="OL685370">
    <property type="protein sequence ID" value="USC25920.1"/>
    <property type="molecule type" value="Genomic_DNA"/>
</dbReference>
<evidence type="ECO:0000313" key="1">
    <source>
        <dbReference type="EMBL" id="USC25920.1"/>
    </source>
</evidence>
<evidence type="ECO:0000313" key="2">
    <source>
        <dbReference type="Proteomes" id="UP001256712"/>
    </source>
</evidence>